<proteinExistence type="predicted"/>
<dbReference type="VEuPathDB" id="FungiDB:FOC4_g10005050"/>
<protein>
    <submittedName>
        <fullName evidence="2">Uncharacterized protein</fullName>
    </submittedName>
</protein>
<dbReference type="Proteomes" id="UP000285084">
    <property type="component" value="Unassembled WGS sequence"/>
</dbReference>
<feature type="coiled-coil region" evidence="1">
    <location>
        <begin position="140"/>
        <end position="223"/>
    </location>
</feature>
<feature type="coiled-coil region" evidence="1">
    <location>
        <begin position="254"/>
        <end position="307"/>
    </location>
</feature>
<evidence type="ECO:0000256" key="1">
    <source>
        <dbReference type="SAM" id="Coils"/>
    </source>
</evidence>
<dbReference type="VEuPathDB" id="FungiDB:FOC1_g10007744"/>
<comment type="caution">
    <text evidence="2">The sequence shown here is derived from an EMBL/GenBank/DDBJ whole genome shotgun (WGS) entry which is preliminary data.</text>
</comment>
<accession>A0A420MZ66</accession>
<reference evidence="2 3" key="1">
    <citation type="journal article" date="2018" name="Sci. Rep.">
        <title>Characterisation of pathogen-specific regions and novel effector candidates in Fusarium oxysporum f. sp. cepae.</title>
        <authorList>
            <person name="Armitage A.D."/>
            <person name="Taylor A."/>
            <person name="Sobczyk M.K."/>
            <person name="Baxter L."/>
            <person name="Greenfield B.P."/>
            <person name="Bates H.J."/>
            <person name="Wilson F."/>
            <person name="Jackson A.C."/>
            <person name="Ott S."/>
            <person name="Harrison R.J."/>
            <person name="Clarkson J.P."/>
        </authorList>
    </citation>
    <scope>NUCLEOTIDE SEQUENCE [LARGE SCALE GENOMIC DNA]</scope>
    <source>
        <strain evidence="2 3">Fo_A13</strain>
    </source>
</reference>
<dbReference type="EMBL" id="MRCX01000085">
    <property type="protein sequence ID" value="RKK73317.1"/>
    <property type="molecule type" value="Genomic_DNA"/>
</dbReference>
<dbReference type="VEuPathDB" id="FungiDB:FOXG_20684"/>
<dbReference type="VEuPathDB" id="FungiDB:FOMG_14677"/>
<dbReference type="AlphaFoldDB" id="A0A420MZ66"/>
<keyword evidence="1" id="KW-0175">Coiled coil</keyword>
<gene>
    <name evidence="2" type="ORF">BFJ69_g9321</name>
</gene>
<dbReference type="VEuPathDB" id="FungiDB:FOIG_10136"/>
<sequence>MMASAVWDAADVLQVYHHHKCIGITTRKGRCSLNIKEPSLSAIAPLLDRMSRSSPEFVTKQTLFQLADLCLCETYHAKDAHKFVGHWTSVVNEVVSVERQKIAKRNEVTTQFQQILTLQPLVLKLQEHLGAERRANTETQKQYKRDVKGLQDKIMNLEQELQESKDRNNVAEGRLAATRRNLEQLQRQAMNDLLARNRLEMENESLKAEMVDAQKKLDDYLSIKEQNRDLGDQVKSFEQKIKQYLAIVEDTANKANASEEKVTTERAAKEAMENRYKAQISEQMAEIAGLKSHREELEQSVARFQASVKTCWWHRFRAWKDRFRKRNRSGSWVSITDESAENVTLRTYG</sequence>
<name>A0A420MZ66_FUSOX</name>
<evidence type="ECO:0000313" key="2">
    <source>
        <dbReference type="EMBL" id="RKK73317.1"/>
    </source>
</evidence>
<dbReference type="VEuPathDB" id="FungiDB:FOZG_13310"/>
<organism evidence="2 3">
    <name type="scientific">Fusarium oxysporum</name>
    <name type="common">Fusarium vascular wilt</name>
    <dbReference type="NCBI Taxonomy" id="5507"/>
    <lineage>
        <taxon>Eukaryota</taxon>
        <taxon>Fungi</taxon>
        <taxon>Dikarya</taxon>
        <taxon>Ascomycota</taxon>
        <taxon>Pezizomycotina</taxon>
        <taxon>Sordariomycetes</taxon>
        <taxon>Hypocreomycetidae</taxon>
        <taxon>Hypocreales</taxon>
        <taxon>Nectriaceae</taxon>
        <taxon>Fusarium</taxon>
        <taxon>Fusarium oxysporum species complex</taxon>
    </lineage>
</organism>
<evidence type="ECO:0000313" key="3">
    <source>
        <dbReference type="Proteomes" id="UP000285084"/>
    </source>
</evidence>